<keyword evidence="12" id="KW-0460">Magnesium</keyword>
<evidence type="ECO:0000256" key="15">
    <source>
        <dbReference type="PIRSR" id="PIRSR000724-2"/>
    </source>
</evidence>
<dbReference type="InterPro" id="IPR001576">
    <property type="entry name" value="Phosphoglycerate_kinase"/>
</dbReference>
<evidence type="ECO:0000256" key="12">
    <source>
        <dbReference type="ARBA" id="ARBA00022842"/>
    </source>
</evidence>
<dbReference type="GO" id="GO:0005524">
    <property type="term" value="F:ATP binding"/>
    <property type="evidence" value="ECO:0007669"/>
    <property type="project" value="UniProtKB-KW"/>
</dbReference>
<evidence type="ECO:0000256" key="9">
    <source>
        <dbReference type="ARBA" id="ARBA00022741"/>
    </source>
</evidence>
<keyword evidence="9" id="KW-0547">Nucleotide-binding</keyword>
<dbReference type="PANTHER" id="PTHR11406">
    <property type="entry name" value="PHOSPHOGLYCERATE KINASE"/>
    <property type="match status" value="1"/>
</dbReference>
<feature type="binding site" evidence="15">
    <location>
        <begin position="402"/>
        <end position="405"/>
    </location>
    <ligand>
        <name>ATP</name>
        <dbReference type="ChEBI" id="CHEBI:30616"/>
    </ligand>
</feature>
<keyword evidence="7 16" id="KW-0808">Transferase</keyword>
<feature type="binding site" evidence="15">
    <location>
        <position position="249"/>
    </location>
    <ligand>
        <name>ATP</name>
        <dbReference type="ChEBI" id="CHEBI:30616"/>
    </ligand>
</feature>
<protein>
    <recommendedName>
        <fullName evidence="6 16">Phosphoglycerate kinase</fullName>
        <ecNumber evidence="6 16">2.7.2.3</ecNumber>
    </recommendedName>
</protein>
<dbReference type="OrthoDB" id="275353at2759"/>
<dbReference type="InterPro" id="IPR015824">
    <property type="entry name" value="Phosphoglycerate_kinase_N"/>
</dbReference>
<evidence type="ECO:0000256" key="16">
    <source>
        <dbReference type="RuleBase" id="RU000532"/>
    </source>
</evidence>
<dbReference type="EC" id="2.7.2.3" evidence="6 16"/>
<evidence type="ECO:0000256" key="17">
    <source>
        <dbReference type="RuleBase" id="RU000696"/>
    </source>
</evidence>
<evidence type="ECO:0000256" key="3">
    <source>
        <dbReference type="ARBA" id="ARBA00004496"/>
    </source>
</evidence>
<evidence type="ECO:0000256" key="13">
    <source>
        <dbReference type="ARBA" id="ARBA00023152"/>
    </source>
</evidence>
<dbReference type="HAMAP" id="MF_00145">
    <property type="entry name" value="Phosphoglyc_kinase"/>
    <property type="match status" value="1"/>
</dbReference>
<evidence type="ECO:0000256" key="6">
    <source>
        <dbReference type="ARBA" id="ARBA00013061"/>
    </source>
</evidence>
<comment type="subcellular location">
    <subcellularLocation>
        <location evidence="3">Cytoplasm</location>
    </subcellularLocation>
</comment>
<dbReference type="FunFam" id="3.40.50.1260:FF:000019">
    <property type="entry name" value="Phosphoglycerate kinase 1"/>
    <property type="match status" value="1"/>
</dbReference>
<dbReference type="GO" id="GO:0046872">
    <property type="term" value="F:metal ion binding"/>
    <property type="evidence" value="ECO:0007669"/>
    <property type="project" value="UniProtKB-KW"/>
</dbReference>
<dbReference type="GO" id="GO:0043531">
    <property type="term" value="F:ADP binding"/>
    <property type="evidence" value="ECO:0007669"/>
    <property type="project" value="TreeGrafter"/>
</dbReference>
<dbReference type="GO" id="GO:0006096">
    <property type="term" value="P:glycolytic process"/>
    <property type="evidence" value="ECO:0007669"/>
    <property type="project" value="UniProtKB-UniPathway"/>
</dbReference>
<dbReference type="Proteomes" id="UP000186922">
    <property type="component" value="Unassembled WGS sequence"/>
</dbReference>
<dbReference type="FunFam" id="3.40.50.1260:FF:000031">
    <property type="entry name" value="Phosphoglycerate kinase 1"/>
    <property type="match status" value="1"/>
</dbReference>
<keyword evidence="8" id="KW-0479">Metal-binding</keyword>
<dbReference type="GO" id="GO:0004618">
    <property type="term" value="F:phosphoglycerate kinase activity"/>
    <property type="evidence" value="ECO:0007669"/>
    <property type="project" value="UniProtKB-EC"/>
</dbReference>
<evidence type="ECO:0000256" key="1">
    <source>
        <dbReference type="ARBA" id="ARBA00000642"/>
    </source>
</evidence>
<evidence type="ECO:0000313" key="19">
    <source>
        <dbReference type="EMBL" id="GAU88194.1"/>
    </source>
</evidence>
<evidence type="ECO:0000256" key="7">
    <source>
        <dbReference type="ARBA" id="ARBA00022679"/>
    </source>
</evidence>
<dbReference type="STRING" id="947166.A0A1D1UEI9"/>
<dbReference type="PROSITE" id="PS00111">
    <property type="entry name" value="PGLYCERATE_KINASE"/>
    <property type="match status" value="1"/>
</dbReference>
<keyword evidence="13" id="KW-0324">Glycolysis</keyword>
<evidence type="ECO:0000256" key="10">
    <source>
        <dbReference type="ARBA" id="ARBA00022777"/>
    </source>
</evidence>
<evidence type="ECO:0000256" key="8">
    <source>
        <dbReference type="ARBA" id="ARBA00022723"/>
    </source>
</evidence>
<evidence type="ECO:0000313" key="20">
    <source>
        <dbReference type="Proteomes" id="UP000186922"/>
    </source>
</evidence>
<feature type="binding site" evidence="14">
    <location>
        <begin position="92"/>
        <end position="95"/>
    </location>
    <ligand>
        <name>substrate</name>
    </ligand>
</feature>
<dbReference type="AlphaFoldDB" id="A0A1D1UEI9"/>
<dbReference type="InterPro" id="IPR015911">
    <property type="entry name" value="Phosphoglycerate_kinase_CS"/>
</dbReference>
<dbReference type="InterPro" id="IPR036043">
    <property type="entry name" value="Phosphoglycerate_kinase_sf"/>
</dbReference>
<reference evidence="19 20" key="1">
    <citation type="journal article" date="2016" name="Nat. Commun.">
        <title>Extremotolerant tardigrade genome and improved radiotolerance of human cultured cells by tardigrade-unique protein.</title>
        <authorList>
            <person name="Hashimoto T."/>
            <person name="Horikawa D.D."/>
            <person name="Saito Y."/>
            <person name="Kuwahara H."/>
            <person name="Kozuka-Hata H."/>
            <person name="Shin-I T."/>
            <person name="Minakuchi Y."/>
            <person name="Ohishi K."/>
            <person name="Motoyama A."/>
            <person name="Aizu T."/>
            <person name="Enomoto A."/>
            <person name="Kondo K."/>
            <person name="Tanaka S."/>
            <person name="Hara Y."/>
            <person name="Koshikawa S."/>
            <person name="Sagara H."/>
            <person name="Miura T."/>
            <person name="Yokobori S."/>
            <person name="Miyagawa K."/>
            <person name="Suzuki Y."/>
            <person name="Kubo T."/>
            <person name="Oyama M."/>
            <person name="Kohara Y."/>
            <person name="Fujiyama A."/>
            <person name="Arakawa K."/>
            <person name="Katayama T."/>
            <person name="Toyoda A."/>
            <person name="Kunieda T."/>
        </authorList>
    </citation>
    <scope>NUCLEOTIDE SEQUENCE [LARGE SCALE GENOMIC DNA]</scope>
    <source>
        <strain evidence="19 20">YOKOZUNA-1</strain>
    </source>
</reference>
<sequence>MPDKTPAAVPRVATPPAAGSKQPGKSSIDRTMNKLSIDKIEVKGKRVLIRVDFNVPQDKSGKITSNQRIVGALETIKFALEKGAKAVILMSHLGRPDGKVDEKYSLKPVADELKNLLKREVVFLKDCVGADVEKACLNPAIGSVILLENLRFHIEEEGEGIDKDGKTKIKADPKKMEEFQAALSKLGDVYVNDAFGTVHRAHSSMTGIKLPIRCSGFLMKKELEAFAKILDKPDRPVLAILGGAKVKDKIKLIENMLDKVNDLIIGGGMAFTFLKMVNKMEIGNSLFDEEGAKLVPKLMEKAEKNKVKVHLPVDFVTGDKFDEKAAVGQASVQAGIPAGWMGMDVGVQSIVKFTQPIQSAKTILWNGPVGVFEWEHFQAGTKSIMDLIVDQTKKGVTTVVGGGDTATACARFEAETKVSHCSTGGGASLELLEGKTLPGVAYLNDVSAASNQR</sequence>
<dbReference type="GO" id="GO:0005829">
    <property type="term" value="C:cytosol"/>
    <property type="evidence" value="ECO:0007669"/>
    <property type="project" value="TreeGrafter"/>
</dbReference>
<comment type="subunit">
    <text evidence="17">Monomer.</text>
</comment>
<comment type="pathway">
    <text evidence="4 16">Carbohydrate degradation; glycolysis; pyruvate from D-glyceraldehyde 3-phosphate: step 2/5.</text>
</comment>
<keyword evidence="20" id="KW-1185">Reference proteome</keyword>
<dbReference type="GO" id="GO:0006094">
    <property type="term" value="P:gluconeogenesis"/>
    <property type="evidence" value="ECO:0007669"/>
    <property type="project" value="TreeGrafter"/>
</dbReference>
<feature type="region of interest" description="Disordered" evidence="18">
    <location>
        <begin position="1"/>
        <end position="30"/>
    </location>
</feature>
<feature type="binding site" evidence="15">
    <location>
        <position position="342"/>
    </location>
    <ligand>
        <name>ATP</name>
        <dbReference type="ChEBI" id="CHEBI:30616"/>
    </ligand>
</feature>
<comment type="cofactor">
    <cofactor evidence="2">
        <name>Mg(2+)</name>
        <dbReference type="ChEBI" id="CHEBI:18420"/>
    </cofactor>
</comment>
<evidence type="ECO:0000256" key="4">
    <source>
        <dbReference type="ARBA" id="ARBA00004838"/>
    </source>
</evidence>
<dbReference type="CDD" id="cd00318">
    <property type="entry name" value="Phosphoglycerate_kinase"/>
    <property type="match status" value="1"/>
</dbReference>
<accession>A0A1D1UEI9</accession>
<proteinExistence type="inferred from homology"/>
<keyword evidence="11 15" id="KW-0067">ATP-binding</keyword>
<feature type="binding site" evidence="14">
    <location>
        <position position="151"/>
    </location>
    <ligand>
        <name>(2R)-3-phosphoglycerate</name>
        <dbReference type="ChEBI" id="CHEBI:58272"/>
    </ligand>
</feature>
<evidence type="ECO:0000256" key="18">
    <source>
        <dbReference type="SAM" id="MobiDB-lite"/>
    </source>
</evidence>
<feature type="binding site" evidence="15">
    <location>
        <position position="373"/>
    </location>
    <ligand>
        <name>ATP</name>
        <dbReference type="ChEBI" id="CHEBI:30616"/>
    </ligand>
</feature>
<organism evidence="19 20">
    <name type="scientific">Ramazzottius varieornatus</name>
    <name type="common">Water bear</name>
    <name type="synonym">Tardigrade</name>
    <dbReference type="NCBI Taxonomy" id="947166"/>
    <lineage>
        <taxon>Eukaryota</taxon>
        <taxon>Metazoa</taxon>
        <taxon>Ecdysozoa</taxon>
        <taxon>Tardigrada</taxon>
        <taxon>Eutardigrada</taxon>
        <taxon>Parachela</taxon>
        <taxon>Hypsibioidea</taxon>
        <taxon>Ramazzottiidae</taxon>
        <taxon>Ramazzottius</taxon>
    </lineage>
</organism>
<dbReference type="PRINTS" id="PR00477">
    <property type="entry name" value="PHGLYCKINASE"/>
</dbReference>
<name>A0A1D1UEI9_RAMVA</name>
<evidence type="ECO:0000256" key="5">
    <source>
        <dbReference type="ARBA" id="ARBA00008982"/>
    </source>
</evidence>
<dbReference type="Pfam" id="PF00162">
    <property type="entry name" value="PGK"/>
    <property type="match status" value="1"/>
</dbReference>
<feature type="binding site" evidence="14">
    <location>
        <begin position="52"/>
        <end position="54"/>
    </location>
    <ligand>
        <name>substrate</name>
    </ligand>
</feature>
<dbReference type="EMBL" id="BDGG01000001">
    <property type="protein sequence ID" value="GAU88194.1"/>
    <property type="molecule type" value="Genomic_DNA"/>
</dbReference>
<evidence type="ECO:0000256" key="2">
    <source>
        <dbReference type="ARBA" id="ARBA00001946"/>
    </source>
</evidence>
<dbReference type="UniPathway" id="UPA00109">
    <property type="reaction ID" value="UER00185"/>
</dbReference>
<dbReference type="Gene3D" id="3.40.50.1260">
    <property type="entry name" value="Phosphoglycerate kinase, N-terminal domain"/>
    <property type="match status" value="3"/>
</dbReference>
<evidence type="ECO:0000256" key="11">
    <source>
        <dbReference type="ARBA" id="ARBA00022840"/>
    </source>
</evidence>
<dbReference type="PIRSF" id="PIRSF000724">
    <property type="entry name" value="Pgk"/>
    <property type="match status" value="1"/>
</dbReference>
<comment type="caution">
    <text evidence="19">The sequence shown here is derived from an EMBL/GenBank/DDBJ whole genome shotgun (WGS) entry which is preliminary data.</text>
</comment>
<comment type="catalytic activity">
    <reaction evidence="1 16">
        <text>(2R)-3-phosphoglycerate + ATP = (2R)-3-phospho-glyceroyl phosphate + ADP</text>
        <dbReference type="Rhea" id="RHEA:14801"/>
        <dbReference type="ChEBI" id="CHEBI:30616"/>
        <dbReference type="ChEBI" id="CHEBI:57604"/>
        <dbReference type="ChEBI" id="CHEBI:58272"/>
        <dbReference type="ChEBI" id="CHEBI:456216"/>
        <dbReference type="EC" id="2.7.2.3"/>
    </reaction>
</comment>
<feature type="compositionally biased region" description="Low complexity" evidence="18">
    <location>
        <begin position="1"/>
        <end position="18"/>
    </location>
</feature>
<dbReference type="SUPFAM" id="SSF53748">
    <property type="entry name" value="Phosphoglycerate kinase"/>
    <property type="match status" value="1"/>
</dbReference>
<keyword evidence="10 16" id="KW-0418">Kinase</keyword>
<dbReference type="PANTHER" id="PTHR11406:SF0">
    <property type="entry name" value="PHOSPHOGLYCERATE KINASE"/>
    <property type="match status" value="1"/>
</dbReference>
<feature type="binding site" evidence="14">
    <location>
        <position position="68"/>
    </location>
    <ligand>
        <name>(2R)-3-phosphoglycerate</name>
        <dbReference type="ChEBI" id="CHEBI:58272"/>
    </ligand>
</feature>
<gene>
    <name evidence="19" type="primary">RvY_00938-1</name>
    <name evidence="19" type="synonym">RvY_00938.1</name>
    <name evidence="19" type="ORF">RvY_00938</name>
</gene>
<feature type="binding site" evidence="14">
    <location>
        <position position="200"/>
    </location>
    <ligand>
        <name>(2R)-3-phosphoglycerate</name>
        <dbReference type="ChEBI" id="CHEBI:58272"/>
    </ligand>
</feature>
<evidence type="ECO:0000256" key="14">
    <source>
        <dbReference type="PIRSR" id="PIRSR000724-1"/>
    </source>
</evidence>
<comment type="similarity">
    <text evidence="5 16">Belongs to the phosphoglycerate kinase family.</text>
</comment>